<evidence type="ECO:0000313" key="4">
    <source>
        <dbReference type="EMBL" id="SDB92224.1"/>
    </source>
</evidence>
<organism evidence="4 5">
    <name type="scientific">Microbacterium enclense</name>
    <dbReference type="NCBI Taxonomy" id="993073"/>
    <lineage>
        <taxon>Bacteria</taxon>
        <taxon>Bacillati</taxon>
        <taxon>Actinomycetota</taxon>
        <taxon>Actinomycetes</taxon>
        <taxon>Micrococcales</taxon>
        <taxon>Microbacteriaceae</taxon>
        <taxon>Microbacterium</taxon>
    </lineage>
</organism>
<protein>
    <submittedName>
        <fullName evidence="4">Glycosyltransferase involved in cell wall bisynthesis</fullName>
    </submittedName>
</protein>
<dbReference type="Pfam" id="PF13692">
    <property type="entry name" value="Glyco_trans_1_4"/>
    <property type="match status" value="1"/>
</dbReference>
<dbReference type="Proteomes" id="UP000183203">
    <property type="component" value="Unassembled WGS sequence"/>
</dbReference>
<dbReference type="Gene3D" id="3.40.50.2000">
    <property type="entry name" value="Glycogen Phosphorylase B"/>
    <property type="match status" value="2"/>
</dbReference>
<dbReference type="AlphaFoldDB" id="A0A1G6HDK2"/>
<reference evidence="4 5" key="1">
    <citation type="submission" date="2016-09" db="EMBL/GenBank/DDBJ databases">
        <authorList>
            <person name="Capua I."/>
            <person name="De Benedictis P."/>
            <person name="Joannis T."/>
            <person name="Lombin L.H."/>
            <person name="Cattoli G."/>
        </authorList>
    </citation>
    <scope>NUCLEOTIDE SEQUENCE [LARGE SCALE GENOMIC DNA]</scope>
    <source>
        <strain evidence="4 5">NIO-1002</strain>
    </source>
</reference>
<dbReference type="CDD" id="cd03801">
    <property type="entry name" value="GT4_PimA-like"/>
    <property type="match status" value="1"/>
</dbReference>
<dbReference type="GO" id="GO:0016757">
    <property type="term" value="F:glycosyltransferase activity"/>
    <property type="evidence" value="ECO:0007669"/>
    <property type="project" value="UniProtKB-KW"/>
</dbReference>
<feature type="domain" description="Glycosyltransferase subfamily 4-like N-terminal" evidence="3">
    <location>
        <begin position="43"/>
        <end position="178"/>
    </location>
</feature>
<name>A0A1G6HDK2_9MICO</name>
<evidence type="ECO:0000256" key="2">
    <source>
        <dbReference type="ARBA" id="ARBA00022679"/>
    </source>
</evidence>
<proteinExistence type="predicted"/>
<keyword evidence="1" id="KW-0328">Glycosyltransferase</keyword>
<dbReference type="InterPro" id="IPR028098">
    <property type="entry name" value="Glyco_trans_4-like_N"/>
</dbReference>
<sequence length="375" mass="40836">MIGAESRILILSPWGASGGYSGPLTLMNRMWSEVVTRHPEKRVTLIYRDRGEDTVPKWVEAAIPALRSQGFGRLAQLCWMLSAAFWVARHRRSADIVHLQGAYLTNLVPALIARRGSVVMLPVLENGDLGALQRSAIKRWVARRVGAHARSGFALSDGIASELEAIGLAPGRVTRLSNPVDPRMIACDRADRRPRGPVRLGFVGKLGPLKNPHLLVEVAAALRDAGEPCEVHFNGPFASAEMETRLRGLVSDLGVDELVRFHGFQSDILPAFGLFDIFVLPSAQEGLPGSLMEAFAMGTPVIVTDVGSMAEFVRLANAGRVVRAEREEIVAAVLDLLVGGTWTTASRNARLFASEHLDPKVVADHYVRQIEGPLR</sequence>
<dbReference type="PANTHER" id="PTHR12526">
    <property type="entry name" value="GLYCOSYLTRANSFERASE"/>
    <property type="match status" value="1"/>
</dbReference>
<gene>
    <name evidence="4" type="ORF">SAMN05216418_1069</name>
</gene>
<evidence type="ECO:0000259" key="3">
    <source>
        <dbReference type="Pfam" id="PF13579"/>
    </source>
</evidence>
<dbReference type="SUPFAM" id="SSF53756">
    <property type="entry name" value="UDP-Glycosyltransferase/glycogen phosphorylase"/>
    <property type="match status" value="1"/>
</dbReference>
<accession>A0A1G6HDK2</accession>
<dbReference type="STRING" id="993073.AS029_04105"/>
<evidence type="ECO:0000313" key="5">
    <source>
        <dbReference type="Proteomes" id="UP000183203"/>
    </source>
</evidence>
<dbReference type="EMBL" id="FMYG01000002">
    <property type="protein sequence ID" value="SDB92224.1"/>
    <property type="molecule type" value="Genomic_DNA"/>
</dbReference>
<keyword evidence="2 4" id="KW-0808">Transferase</keyword>
<dbReference type="Pfam" id="PF13579">
    <property type="entry name" value="Glyco_trans_4_4"/>
    <property type="match status" value="1"/>
</dbReference>
<evidence type="ECO:0000256" key="1">
    <source>
        <dbReference type="ARBA" id="ARBA00022676"/>
    </source>
</evidence>